<evidence type="ECO:0000313" key="3">
    <source>
        <dbReference type="Proteomes" id="UP000288012"/>
    </source>
</evidence>
<name>A0A433JL64_9GAMM</name>
<keyword evidence="3" id="KW-1185">Reference proteome</keyword>
<gene>
    <name evidence="2" type="ORF">EKM59_02870</name>
</gene>
<protein>
    <submittedName>
        <fullName evidence="2">Uncharacterized protein</fullName>
    </submittedName>
</protein>
<feature type="compositionally biased region" description="Polar residues" evidence="1">
    <location>
        <begin position="325"/>
        <end position="348"/>
    </location>
</feature>
<dbReference type="AlphaFoldDB" id="A0A433JL64"/>
<dbReference type="Proteomes" id="UP000288012">
    <property type="component" value="Unassembled WGS sequence"/>
</dbReference>
<sequence length="387" mass="42455">MYNPNKKRRIDAGYQGSFSTPPLDSYFSAGFLSVLASEWQKPAAELNAAEILGPLYQAPFYPAATSSVQQPLITGGALDYSPSTPFSEASAAASLPEPAFILNGGINVFDNEEYDIAIADEIKNATTKANHNWLNRVWRANSIAERALKNISQINQEKHTQSLRVEGENDGTLHAIKELPKLPRAQLMGKGQGYADAYEQAYSLAQAAKNQNFMQIDSDEARKAGIHYAVKKIPPLPRAMLMQKGQEYADAYQAGYDQVQAQRGKKRARADRLKNSTPVNYEVLLQEQGKAYADAYAGYLGIRPISEKPPLLAKRTLQEIDPLSKNLQGSAPGRSDSTTSDFVKQSPQPDFRPGSVSPYSFFVRLPAQFESSLISLDDDAAGLNSNI</sequence>
<organism evidence="2 3">
    <name type="scientific">Legionella septentrionalis</name>
    <dbReference type="NCBI Taxonomy" id="2498109"/>
    <lineage>
        <taxon>Bacteria</taxon>
        <taxon>Pseudomonadati</taxon>
        <taxon>Pseudomonadota</taxon>
        <taxon>Gammaproteobacteria</taxon>
        <taxon>Legionellales</taxon>
        <taxon>Legionellaceae</taxon>
        <taxon>Legionella</taxon>
    </lineage>
</organism>
<proteinExistence type="predicted"/>
<dbReference type="EMBL" id="RZGR01000006">
    <property type="protein sequence ID" value="RUQ89718.1"/>
    <property type="molecule type" value="Genomic_DNA"/>
</dbReference>
<evidence type="ECO:0000313" key="2">
    <source>
        <dbReference type="EMBL" id="RUQ89718.1"/>
    </source>
</evidence>
<evidence type="ECO:0000256" key="1">
    <source>
        <dbReference type="SAM" id="MobiDB-lite"/>
    </source>
</evidence>
<accession>A0A433JL64</accession>
<reference evidence="2 3" key="1">
    <citation type="submission" date="2018-12" db="EMBL/GenBank/DDBJ databases">
        <title>Legionella sp,whole genome shotgun sequence.</title>
        <authorList>
            <person name="Wu H."/>
        </authorList>
    </citation>
    <scope>NUCLEOTIDE SEQUENCE [LARGE SCALE GENOMIC DNA]</scope>
    <source>
        <strain evidence="3">km714</strain>
    </source>
</reference>
<dbReference type="RefSeq" id="WP_127111099.1">
    <property type="nucleotide sequence ID" value="NZ_RZGR01000006.1"/>
</dbReference>
<comment type="caution">
    <text evidence="2">The sequence shown here is derived from an EMBL/GenBank/DDBJ whole genome shotgun (WGS) entry which is preliminary data.</text>
</comment>
<feature type="region of interest" description="Disordered" evidence="1">
    <location>
        <begin position="324"/>
        <end position="352"/>
    </location>
</feature>